<organism evidence="1">
    <name type="scientific">bioreactor metagenome</name>
    <dbReference type="NCBI Taxonomy" id="1076179"/>
    <lineage>
        <taxon>unclassified sequences</taxon>
        <taxon>metagenomes</taxon>
        <taxon>ecological metagenomes</taxon>
    </lineage>
</organism>
<accession>A0A645F6V3</accession>
<protein>
    <submittedName>
        <fullName evidence="1">Uncharacterized protein</fullName>
    </submittedName>
</protein>
<reference evidence="1" key="1">
    <citation type="submission" date="2019-08" db="EMBL/GenBank/DDBJ databases">
        <authorList>
            <person name="Kucharzyk K."/>
            <person name="Murdoch R.W."/>
            <person name="Higgins S."/>
            <person name="Loffler F."/>
        </authorList>
    </citation>
    <scope>NUCLEOTIDE SEQUENCE</scope>
</reference>
<gene>
    <name evidence="1" type="ORF">SDC9_157401</name>
</gene>
<dbReference type="EMBL" id="VSSQ01056248">
    <property type="protein sequence ID" value="MPN10108.1"/>
    <property type="molecule type" value="Genomic_DNA"/>
</dbReference>
<name>A0A645F6V3_9ZZZZ</name>
<dbReference type="AlphaFoldDB" id="A0A645F6V3"/>
<proteinExistence type="predicted"/>
<comment type="caution">
    <text evidence="1">The sequence shown here is derived from an EMBL/GenBank/DDBJ whole genome shotgun (WGS) entry which is preliminary data.</text>
</comment>
<sequence length="104" mass="11540">MRRLVCNDGVFQHRQHRDDAAGTPLFGQQRHALLNGVLRTGYFGGLAVDFYRAGRDGPQPEDRFHQLGALCAHQPAKAQYLALVQRKADILKRVGVGAGEVLYL</sequence>
<evidence type="ECO:0000313" key="1">
    <source>
        <dbReference type="EMBL" id="MPN10108.1"/>
    </source>
</evidence>